<dbReference type="AlphaFoldDB" id="A0A8S1DVA5"/>
<keyword evidence="4" id="KW-1185">Reference proteome</keyword>
<feature type="transmembrane region" description="Helical" evidence="2">
    <location>
        <begin position="37"/>
        <end position="57"/>
    </location>
</feature>
<evidence type="ECO:0000256" key="1">
    <source>
        <dbReference type="SAM" id="MobiDB-lite"/>
    </source>
</evidence>
<keyword evidence="2" id="KW-1133">Transmembrane helix</keyword>
<feature type="transmembrane region" description="Helical" evidence="2">
    <location>
        <begin position="12"/>
        <end position="30"/>
    </location>
</feature>
<protein>
    <submittedName>
        <fullName evidence="3">Uncharacterized protein</fullName>
    </submittedName>
</protein>
<name>A0A8S1DVA5_9INSE</name>
<dbReference type="Proteomes" id="UP000494165">
    <property type="component" value="Unassembled WGS sequence"/>
</dbReference>
<gene>
    <name evidence="3" type="ORF">CLODIP_2_CD07683</name>
</gene>
<evidence type="ECO:0000313" key="4">
    <source>
        <dbReference type="Proteomes" id="UP000494165"/>
    </source>
</evidence>
<comment type="caution">
    <text evidence="3">The sequence shown here is derived from an EMBL/GenBank/DDBJ whole genome shotgun (WGS) entry which is preliminary data.</text>
</comment>
<evidence type="ECO:0000256" key="2">
    <source>
        <dbReference type="SAM" id="Phobius"/>
    </source>
</evidence>
<feature type="region of interest" description="Disordered" evidence="1">
    <location>
        <begin position="77"/>
        <end position="112"/>
    </location>
</feature>
<evidence type="ECO:0000313" key="3">
    <source>
        <dbReference type="EMBL" id="CAB3386046.1"/>
    </source>
</evidence>
<feature type="compositionally biased region" description="Low complexity" evidence="1">
    <location>
        <begin position="81"/>
        <end position="105"/>
    </location>
</feature>
<keyword evidence="2" id="KW-0812">Transmembrane</keyword>
<proteinExistence type="predicted"/>
<dbReference type="PROSITE" id="PS51257">
    <property type="entry name" value="PROKAR_LIPOPROTEIN"/>
    <property type="match status" value="1"/>
</dbReference>
<keyword evidence="2" id="KW-0472">Membrane</keyword>
<dbReference type="EMBL" id="CADEPI010000449">
    <property type="protein sequence ID" value="CAB3386046.1"/>
    <property type="molecule type" value="Genomic_DNA"/>
</dbReference>
<organism evidence="3 4">
    <name type="scientific">Cloeon dipterum</name>
    <dbReference type="NCBI Taxonomy" id="197152"/>
    <lineage>
        <taxon>Eukaryota</taxon>
        <taxon>Metazoa</taxon>
        <taxon>Ecdysozoa</taxon>
        <taxon>Arthropoda</taxon>
        <taxon>Hexapoda</taxon>
        <taxon>Insecta</taxon>
        <taxon>Pterygota</taxon>
        <taxon>Palaeoptera</taxon>
        <taxon>Ephemeroptera</taxon>
        <taxon>Pisciforma</taxon>
        <taxon>Baetidae</taxon>
        <taxon>Cloeon</taxon>
    </lineage>
</organism>
<reference evidence="3 4" key="1">
    <citation type="submission" date="2020-04" db="EMBL/GenBank/DDBJ databases">
        <authorList>
            <person name="Alioto T."/>
            <person name="Alioto T."/>
            <person name="Gomez Garrido J."/>
        </authorList>
    </citation>
    <scope>NUCLEOTIDE SEQUENCE [LARGE SCALE GENOMIC DNA]</scope>
</reference>
<sequence>MGKVQVCCRLLIIFLTATAFFLSGIACMAADERINRSICLLAIFAHLTFVFLIFILFRKEMVQICCTIPTEWLRERIQSRNQPNQPQGNNQAGDQNNDQQDGDINTPQNEET</sequence>
<accession>A0A8S1DVA5</accession>